<evidence type="ECO:0000313" key="1">
    <source>
        <dbReference type="EMBL" id="MBJ6362266.1"/>
    </source>
</evidence>
<gene>
    <name evidence="1" type="ORF">JFN88_13400</name>
</gene>
<dbReference type="InterPro" id="IPR029021">
    <property type="entry name" value="Prot-tyrosine_phosphatase-like"/>
</dbReference>
<protein>
    <submittedName>
        <fullName evidence="1">Dual specificity protein phosphatase family protein</fullName>
    </submittedName>
</protein>
<evidence type="ECO:0000313" key="2">
    <source>
        <dbReference type="Proteomes" id="UP000640274"/>
    </source>
</evidence>
<dbReference type="Gene3D" id="3.90.190.10">
    <property type="entry name" value="Protein tyrosine phosphatase superfamily"/>
    <property type="match status" value="1"/>
</dbReference>
<reference evidence="1" key="1">
    <citation type="submission" date="2020-12" db="EMBL/GenBank/DDBJ databases">
        <authorList>
            <person name="Huq M.A."/>
        </authorList>
    </citation>
    <scope>NUCLEOTIDE SEQUENCE</scope>
    <source>
        <strain evidence="1">MAHUQ-46</strain>
    </source>
</reference>
<dbReference type="SUPFAM" id="SSF52799">
    <property type="entry name" value="(Phosphotyrosine protein) phosphatases II"/>
    <property type="match status" value="1"/>
</dbReference>
<organism evidence="1 2">
    <name type="scientific">Paenibacillus roseus</name>
    <dbReference type="NCBI Taxonomy" id="2798579"/>
    <lineage>
        <taxon>Bacteria</taxon>
        <taxon>Bacillati</taxon>
        <taxon>Bacillota</taxon>
        <taxon>Bacilli</taxon>
        <taxon>Bacillales</taxon>
        <taxon>Paenibacillaceae</taxon>
        <taxon>Paenibacillus</taxon>
    </lineage>
</organism>
<comment type="caution">
    <text evidence="1">The sequence shown here is derived from an EMBL/GenBank/DDBJ whole genome shotgun (WGS) entry which is preliminary data.</text>
</comment>
<dbReference type="Proteomes" id="UP000640274">
    <property type="component" value="Unassembled WGS sequence"/>
</dbReference>
<name>A0A934IZU8_9BACL</name>
<proteinExistence type="predicted"/>
<sequence length="147" mass="16410">MPKVKTAWNSCKQLVEGKVWIGGLGDMTSLIEKEHCQVIVDLRAEKVLTGKEHPLHYVQIPIAADTENQQQRIRQAVDWIGEMAETGYRLGLHCSEDRSRTACVATGVLIRLGCAATIHEAQKKLHNLWPDCGTDVKLLASLHDLYP</sequence>
<dbReference type="RefSeq" id="WP_199019791.1">
    <property type="nucleotide sequence ID" value="NZ_JAELUP010000065.1"/>
</dbReference>
<dbReference type="AlphaFoldDB" id="A0A934IZU8"/>
<dbReference type="EMBL" id="JAELUP010000065">
    <property type="protein sequence ID" value="MBJ6362266.1"/>
    <property type="molecule type" value="Genomic_DNA"/>
</dbReference>
<keyword evidence="2" id="KW-1185">Reference proteome</keyword>
<accession>A0A934IZU8</accession>